<dbReference type="AlphaFoldDB" id="A0A433QIF5"/>
<protein>
    <submittedName>
        <fullName evidence="1">Uncharacterized protein</fullName>
    </submittedName>
</protein>
<name>A0A433QIF5_9FUNG</name>
<evidence type="ECO:0000313" key="2">
    <source>
        <dbReference type="Proteomes" id="UP000274822"/>
    </source>
</evidence>
<gene>
    <name evidence="1" type="ORF">BC938DRAFT_480456</name>
</gene>
<organism evidence="1 2">
    <name type="scientific">Jimgerdemannia flammicorona</name>
    <dbReference type="NCBI Taxonomy" id="994334"/>
    <lineage>
        <taxon>Eukaryota</taxon>
        <taxon>Fungi</taxon>
        <taxon>Fungi incertae sedis</taxon>
        <taxon>Mucoromycota</taxon>
        <taxon>Mucoromycotina</taxon>
        <taxon>Endogonomycetes</taxon>
        <taxon>Endogonales</taxon>
        <taxon>Endogonaceae</taxon>
        <taxon>Jimgerdemannia</taxon>
    </lineage>
</organism>
<sequence>MDAKPEVIIEWLILPQSKKGAKLSAPLNSSSSHSFLPFFCRQRLGCHFQ</sequence>
<reference evidence="1 2" key="1">
    <citation type="journal article" date="2018" name="New Phytol.">
        <title>Phylogenomics of Endogonaceae and evolution of mycorrhizas within Mucoromycota.</title>
        <authorList>
            <person name="Chang Y."/>
            <person name="Desiro A."/>
            <person name="Na H."/>
            <person name="Sandor L."/>
            <person name="Lipzen A."/>
            <person name="Clum A."/>
            <person name="Barry K."/>
            <person name="Grigoriev I.V."/>
            <person name="Martin F.M."/>
            <person name="Stajich J.E."/>
            <person name="Smith M.E."/>
            <person name="Bonito G."/>
            <person name="Spatafora J.W."/>
        </authorList>
    </citation>
    <scope>NUCLEOTIDE SEQUENCE [LARGE SCALE GENOMIC DNA]</scope>
    <source>
        <strain evidence="1 2">AD002</strain>
    </source>
</reference>
<dbReference type="EMBL" id="RBNJ01004943">
    <property type="protein sequence ID" value="RUS29606.1"/>
    <property type="molecule type" value="Genomic_DNA"/>
</dbReference>
<dbReference type="Proteomes" id="UP000274822">
    <property type="component" value="Unassembled WGS sequence"/>
</dbReference>
<keyword evidence="2" id="KW-1185">Reference proteome</keyword>
<evidence type="ECO:0000313" key="1">
    <source>
        <dbReference type="EMBL" id="RUS29606.1"/>
    </source>
</evidence>
<comment type="caution">
    <text evidence="1">The sequence shown here is derived from an EMBL/GenBank/DDBJ whole genome shotgun (WGS) entry which is preliminary data.</text>
</comment>
<accession>A0A433QIF5</accession>
<proteinExistence type="predicted"/>